<reference evidence="1" key="1">
    <citation type="journal article" date="2014" name="Front. Microbiol.">
        <title>High frequency of phylogenetically diverse reductive dehalogenase-homologous genes in deep subseafloor sedimentary metagenomes.</title>
        <authorList>
            <person name="Kawai M."/>
            <person name="Futagami T."/>
            <person name="Toyoda A."/>
            <person name="Takaki Y."/>
            <person name="Nishi S."/>
            <person name="Hori S."/>
            <person name="Arai W."/>
            <person name="Tsubouchi T."/>
            <person name="Morono Y."/>
            <person name="Uchiyama I."/>
            <person name="Ito T."/>
            <person name="Fujiyama A."/>
            <person name="Inagaki F."/>
            <person name="Takami H."/>
        </authorList>
    </citation>
    <scope>NUCLEOTIDE SEQUENCE</scope>
    <source>
        <strain evidence="1">Expedition CK06-06</strain>
    </source>
</reference>
<accession>X0W955</accession>
<protein>
    <submittedName>
        <fullName evidence="1">Uncharacterized protein</fullName>
    </submittedName>
</protein>
<organism evidence="1">
    <name type="scientific">marine sediment metagenome</name>
    <dbReference type="NCBI Taxonomy" id="412755"/>
    <lineage>
        <taxon>unclassified sequences</taxon>
        <taxon>metagenomes</taxon>
        <taxon>ecological metagenomes</taxon>
    </lineage>
</organism>
<dbReference type="Pfam" id="PF03692">
    <property type="entry name" value="CxxCxxCC"/>
    <property type="match status" value="1"/>
</dbReference>
<comment type="caution">
    <text evidence="1">The sequence shown here is derived from an EMBL/GenBank/DDBJ whole genome shotgun (WGS) entry which is preliminary data.</text>
</comment>
<sequence length="47" mass="5600">MIKKEGYDKFIEFDTHIKGFVLKRNDNGCVFLDKKTCRIYSIRPEVC</sequence>
<proteinExistence type="predicted"/>
<dbReference type="AlphaFoldDB" id="X0W955"/>
<name>X0W955_9ZZZZ</name>
<gene>
    <name evidence="1" type="ORF">S01H1_60328</name>
</gene>
<dbReference type="InterPro" id="IPR005358">
    <property type="entry name" value="Puta_zinc/iron-chelating_dom"/>
</dbReference>
<evidence type="ECO:0000313" key="1">
    <source>
        <dbReference type="EMBL" id="GAG19777.1"/>
    </source>
</evidence>
<feature type="non-terminal residue" evidence="1">
    <location>
        <position position="47"/>
    </location>
</feature>
<dbReference type="EMBL" id="BARS01039513">
    <property type="protein sequence ID" value="GAG19777.1"/>
    <property type="molecule type" value="Genomic_DNA"/>
</dbReference>